<evidence type="ECO:0000313" key="2">
    <source>
        <dbReference type="Proteomes" id="UP001055072"/>
    </source>
</evidence>
<comment type="caution">
    <text evidence="1">The sequence shown here is derived from an EMBL/GenBank/DDBJ whole genome shotgun (WGS) entry which is preliminary data.</text>
</comment>
<reference evidence="1" key="1">
    <citation type="journal article" date="2021" name="Environ. Microbiol.">
        <title>Gene family expansions and transcriptome signatures uncover fungal adaptations to wood decay.</title>
        <authorList>
            <person name="Hage H."/>
            <person name="Miyauchi S."/>
            <person name="Viragh M."/>
            <person name="Drula E."/>
            <person name="Min B."/>
            <person name="Chaduli D."/>
            <person name="Navarro D."/>
            <person name="Favel A."/>
            <person name="Norest M."/>
            <person name="Lesage-Meessen L."/>
            <person name="Balint B."/>
            <person name="Merenyi Z."/>
            <person name="de Eugenio L."/>
            <person name="Morin E."/>
            <person name="Martinez A.T."/>
            <person name="Baldrian P."/>
            <person name="Stursova M."/>
            <person name="Martinez M.J."/>
            <person name="Novotny C."/>
            <person name="Magnuson J.K."/>
            <person name="Spatafora J.W."/>
            <person name="Maurice S."/>
            <person name="Pangilinan J."/>
            <person name="Andreopoulos W."/>
            <person name="LaButti K."/>
            <person name="Hundley H."/>
            <person name="Na H."/>
            <person name="Kuo A."/>
            <person name="Barry K."/>
            <person name="Lipzen A."/>
            <person name="Henrissat B."/>
            <person name="Riley R."/>
            <person name="Ahrendt S."/>
            <person name="Nagy L.G."/>
            <person name="Grigoriev I.V."/>
            <person name="Martin F."/>
            <person name="Rosso M.N."/>
        </authorList>
    </citation>
    <scope>NUCLEOTIDE SEQUENCE</scope>
    <source>
        <strain evidence="1">CBS 384.51</strain>
    </source>
</reference>
<organism evidence="1 2">
    <name type="scientific">Irpex rosettiformis</name>
    <dbReference type="NCBI Taxonomy" id="378272"/>
    <lineage>
        <taxon>Eukaryota</taxon>
        <taxon>Fungi</taxon>
        <taxon>Dikarya</taxon>
        <taxon>Basidiomycota</taxon>
        <taxon>Agaricomycotina</taxon>
        <taxon>Agaricomycetes</taxon>
        <taxon>Polyporales</taxon>
        <taxon>Irpicaceae</taxon>
        <taxon>Irpex</taxon>
    </lineage>
</organism>
<gene>
    <name evidence="1" type="ORF">BDY19DRAFT_967853</name>
</gene>
<dbReference type="Proteomes" id="UP001055072">
    <property type="component" value="Unassembled WGS sequence"/>
</dbReference>
<accession>A0ACB8TSW4</accession>
<sequence>MLSSVQFWVSLFWWHSYFGLSSVLMLCSFGQSLDDQKLEPIYSINTRLAFALCSLWALFRQYIIKPWRPRSPELRQQFPDGDRTLLGYLMAHHHMSAKDASYVFSQVLDAVDHLHSKGFIHCDIKPSNILTGADLKVKLIDFGNAIELPKDWDASRGPIVYRPSNGIFGTVVVYTAREILYNSRFIPQGLDVWAMGVVLFEILTGYRPFEDQDSIMSYTINYDLDQVTGIEGLIKMWLIVRGCLDTDPFTRKTLASLRDPRGIQPFSVWKVELSKEELQMIGQSV</sequence>
<dbReference type="EMBL" id="MU274935">
    <property type="protein sequence ID" value="KAI0085065.1"/>
    <property type="molecule type" value="Genomic_DNA"/>
</dbReference>
<name>A0ACB8TSW4_9APHY</name>
<keyword evidence="2" id="KW-1185">Reference proteome</keyword>
<protein>
    <submittedName>
        <fullName evidence="1">Kinase-like domain-containing protein</fullName>
    </submittedName>
</protein>
<proteinExistence type="predicted"/>
<evidence type="ECO:0000313" key="1">
    <source>
        <dbReference type="EMBL" id="KAI0085065.1"/>
    </source>
</evidence>